<accession>A0A7X2HAC9</accession>
<dbReference type="InterPro" id="IPR027417">
    <property type="entry name" value="P-loop_NTPase"/>
</dbReference>
<evidence type="ECO:0000256" key="3">
    <source>
        <dbReference type="ARBA" id="ARBA00022679"/>
    </source>
</evidence>
<evidence type="ECO:0000313" key="7">
    <source>
        <dbReference type="EMBL" id="MRN56459.1"/>
    </source>
</evidence>
<evidence type="ECO:0000259" key="6">
    <source>
        <dbReference type="PROSITE" id="PS50052"/>
    </source>
</evidence>
<dbReference type="PROSITE" id="PS50052">
    <property type="entry name" value="GUANYLATE_KINASE_2"/>
    <property type="match status" value="1"/>
</dbReference>
<evidence type="ECO:0000256" key="4">
    <source>
        <dbReference type="ARBA" id="ARBA00022777"/>
    </source>
</evidence>
<dbReference type="InterPro" id="IPR008145">
    <property type="entry name" value="GK/Ca_channel_bsu"/>
</dbReference>
<keyword evidence="8" id="KW-1185">Reference proteome</keyword>
<keyword evidence="3" id="KW-0808">Transferase</keyword>
<feature type="domain" description="Guanylate kinase-like" evidence="6">
    <location>
        <begin position="15"/>
        <end position="196"/>
    </location>
</feature>
<organism evidence="7 8">
    <name type="scientific">Paenibacillus monticola</name>
    <dbReference type="NCBI Taxonomy" id="2666075"/>
    <lineage>
        <taxon>Bacteria</taxon>
        <taxon>Bacillati</taxon>
        <taxon>Bacillota</taxon>
        <taxon>Bacilli</taxon>
        <taxon>Bacillales</taxon>
        <taxon>Paenibacillaceae</taxon>
        <taxon>Paenibacillus</taxon>
    </lineage>
</organism>
<evidence type="ECO:0000256" key="1">
    <source>
        <dbReference type="ARBA" id="ARBA00003531"/>
    </source>
</evidence>
<comment type="caution">
    <text evidence="7">The sequence shown here is derived from an EMBL/GenBank/DDBJ whole genome shotgun (WGS) entry which is preliminary data.</text>
</comment>
<name>A0A7X2HAC9_9BACL</name>
<dbReference type="SUPFAM" id="SSF52540">
    <property type="entry name" value="P-loop containing nucleoside triphosphate hydrolases"/>
    <property type="match status" value="1"/>
</dbReference>
<gene>
    <name evidence="7" type="ORF">GJB61_26210</name>
</gene>
<proteinExistence type="inferred from homology"/>
<evidence type="ECO:0000313" key="8">
    <source>
        <dbReference type="Proteomes" id="UP000463051"/>
    </source>
</evidence>
<dbReference type="AlphaFoldDB" id="A0A7X2HAC9"/>
<dbReference type="Proteomes" id="UP000463051">
    <property type="component" value="Unassembled WGS sequence"/>
</dbReference>
<dbReference type="GO" id="GO:0005829">
    <property type="term" value="C:cytosol"/>
    <property type="evidence" value="ECO:0007669"/>
    <property type="project" value="TreeGrafter"/>
</dbReference>
<dbReference type="PANTHER" id="PTHR23117">
    <property type="entry name" value="GUANYLATE KINASE-RELATED"/>
    <property type="match status" value="1"/>
</dbReference>
<dbReference type="Pfam" id="PF00625">
    <property type="entry name" value="Guanylate_kin"/>
    <property type="match status" value="1"/>
</dbReference>
<comment type="similarity">
    <text evidence="2">Belongs to the guanylate kinase family.</text>
</comment>
<keyword evidence="4" id="KW-0418">Kinase</keyword>
<protein>
    <recommendedName>
        <fullName evidence="6">Guanylate kinase-like domain-containing protein</fullName>
    </recommendedName>
</protein>
<comment type="catalytic activity">
    <reaction evidence="5">
        <text>GMP + ATP = GDP + ADP</text>
        <dbReference type="Rhea" id="RHEA:20780"/>
        <dbReference type="ChEBI" id="CHEBI:30616"/>
        <dbReference type="ChEBI" id="CHEBI:58115"/>
        <dbReference type="ChEBI" id="CHEBI:58189"/>
        <dbReference type="ChEBI" id="CHEBI:456216"/>
        <dbReference type="EC" id="2.7.4.8"/>
    </reaction>
</comment>
<reference evidence="7 8" key="1">
    <citation type="submission" date="2019-11" db="EMBL/GenBank/DDBJ databases">
        <title>Paenibacillus monticola sp. nov., a novel PGPR strain isolated from mountain sample in China.</title>
        <authorList>
            <person name="Zhao Q."/>
            <person name="Li H.-P."/>
            <person name="Zhang J.-L."/>
        </authorList>
    </citation>
    <scope>NUCLEOTIDE SEQUENCE [LARGE SCALE GENOMIC DNA]</scope>
    <source>
        <strain evidence="7 8">LC-T2</strain>
    </source>
</reference>
<sequence>MTLTKALKKEKSQVGQIVVLYGPSASGKTQIQQQLTSPQLPKIITATTREPRAGEVDGVHYWFLDNQQFLDKMEQNALVEWTNYNGHYYGTLRSSIEEVISGPYNANIILDLSGVLALQKYYAQHITAIYIGADLSSLSRRLAERGSDLAEVAARLQKAEEEELNSRYMETANAVVWNNDGTDFAETLSQVKKVIAEFEG</sequence>
<dbReference type="GO" id="GO:0004385">
    <property type="term" value="F:GMP kinase activity"/>
    <property type="evidence" value="ECO:0007669"/>
    <property type="project" value="UniProtKB-EC"/>
</dbReference>
<dbReference type="SMART" id="SM00072">
    <property type="entry name" value="GuKc"/>
    <property type="match status" value="1"/>
</dbReference>
<dbReference type="Gene3D" id="3.40.50.300">
    <property type="entry name" value="P-loop containing nucleotide triphosphate hydrolases"/>
    <property type="match status" value="1"/>
</dbReference>
<evidence type="ECO:0000256" key="2">
    <source>
        <dbReference type="ARBA" id="ARBA00005790"/>
    </source>
</evidence>
<dbReference type="CDD" id="cd00071">
    <property type="entry name" value="GMPK"/>
    <property type="match status" value="1"/>
</dbReference>
<evidence type="ECO:0000256" key="5">
    <source>
        <dbReference type="ARBA" id="ARBA00048594"/>
    </source>
</evidence>
<dbReference type="InterPro" id="IPR008144">
    <property type="entry name" value="Guanylate_kin-like_dom"/>
</dbReference>
<dbReference type="EMBL" id="WJXB01000014">
    <property type="protein sequence ID" value="MRN56459.1"/>
    <property type="molecule type" value="Genomic_DNA"/>
</dbReference>
<dbReference type="PROSITE" id="PS00856">
    <property type="entry name" value="GUANYLATE_KINASE_1"/>
    <property type="match status" value="1"/>
</dbReference>
<dbReference type="PANTHER" id="PTHR23117:SF13">
    <property type="entry name" value="GUANYLATE KINASE"/>
    <property type="match status" value="1"/>
</dbReference>
<dbReference type="InterPro" id="IPR020590">
    <property type="entry name" value="Guanylate_kinase_CS"/>
</dbReference>
<comment type="function">
    <text evidence="1">Essential for recycling GMP and indirectly, cGMP.</text>
</comment>